<feature type="transmembrane region" description="Helical" evidence="1">
    <location>
        <begin position="128"/>
        <end position="150"/>
    </location>
</feature>
<evidence type="ECO:0000256" key="1">
    <source>
        <dbReference type="SAM" id="Phobius"/>
    </source>
</evidence>
<dbReference type="Proteomes" id="UP001472677">
    <property type="component" value="Unassembled WGS sequence"/>
</dbReference>
<keyword evidence="1" id="KW-1133">Transmembrane helix</keyword>
<gene>
    <name evidence="2" type="ORF">V6N12_073754</name>
</gene>
<feature type="transmembrane region" description="Helical" evidence="1">
    <location>
        <begin position="104"/>
        <end position="122"/>
    </location>
</feature>
<evidence type="ECO:0000313" key="3">
    <source>
        <dbReference type="Proteomes" id="UP001472677"/>
    </source>
</evidence>
<dbReference type="EMBL" id="JBBPBM010000044">
    <property type="protein sequence ID" value="KAK8523043.1"/>
    <property type="molecule type" value="Genomic_DNA"/>
</dbReference>
<keyword evidence="3" id="KW-1185">Reference proteome</keyword>
<accession>A0ABR2CTD5</accession>
<evidence type="ECO:0000313" key="2">
    <source>
        <dbReference type="EMBL" id="KAK8523043.1"/>
    </source>
</evidence>
<name>A0ABR2CTD5_9ROSI</name>
<protein>
    <submittedName>
        <fullName evidence="2">Uncharacterized protein</fullName>
    </submittedName>
</protein>
<proteinExistence type="predicted"/>
<sequence>MLAVVMAWPRSMAYLEVVWRALVASLLCVAVDGCGVFSFACFAQGMTALWLWRCTACMAVYVSFTRLLDGPFTWPYPCPWSIGLSSLSGVGLPCNFDKTRSLLVLFRCLACLGIAGALSASASTCAGPPWLCVRTFAAIGGTALAIRWLLCGIAPSSRYLVQQDVKPLDVHAKPSCQGTRALRDLRLITRCLWPIRPSPLHARLATSQRFLHQDMRAFLRLLYLALQVIRSPFIHRGFHALAWLNRAYLALTYTRLILLHVVEMRPNRPSLASLASLRLGLQVTPFGPSCMS</sequence>
<comment type="caution">
    <text evidence="2">The sequence shown here is derived from an EMBL/GenBank/DDBJ whole genome shotgun (WGS) entry which is preliminary data.</text>
</comment>
<reference evidence="2 3" key="1">
    <citation type="journal article" date="2024" name="G3 (Bethesda)">
        <title>Genome assembly of Hibiscus sabdariffa L. provides insights into metabolisms of medicinal natural products.</title>
        <authorList>
            <person name="Kim T."/>
        </authorList>
    </citation>
    <scope>NUCLEOTIDE SEQUENCE [LARGE SCALE GENOMIC DNA]</scope>
    <source>
        <strain evidence="2">TK-2024</strain>
        <tissue evidence="2">Old leaves</tissue>
    </source>
</reference>
<feature type="transmembrane region" description="Helical" evidence="1">
    <location>
        <begin position="20"/>
        <end position="43"/>
    </location>
</feature>
<feature type="transmembrane region" description="Helical" evidence="1">
    <location>
        <begin position="50"/>
        <end position="68"/>
    </location>
</feature>
<keyword evidence="1" id="KW-0472">Membrane</keyword>
<organism evidence="2 3">
    <name type="scientific">Hibiscus sabdariffa</name>
    <name type="common">roselle</name>
    <dbReference type="NCBI Taxonomy" id="183260"/>
    <lineage>
        <taxon>Eukaryota</taxon>
        <taxon>Viridiplantae</taxon>
        <taxon>Streptophyta</taxon>
        <taxon>Embryophyta</taxon>
        <taxon>Tracheophyta</taxon>
        <taxon>Spermatophyta</taxon>
        <taxon>Magnoliopsida</taxon>
        <taxon>eudicotyledons</taxon>
        <taxon>Gunneridae</taxon>
        <taxon>Pentapetalae</taxon>
        <taxon>rosids</taxon>
        <taxon>malvids</taxon>
        <taxon>Malvales</taxon>
        <taxon>Malvaceae</taxon>
        <taxon>Malvoideae</taxon>
        <taxon>Hibiscus</taxon>
    </lineage>
</organism>
<keyword evidence="1" id="KW-0812">Transmembrane</keyword>